<dbReference type="AlphaFoldDB" id="A0A6D2HTG7"/>
<organism evidence="2 3">
    <name type="scientific">Microthlaspi erraticum</name>
    <dbReference type="NCBI Taxonomy" id="1685480"/>
    <lineage>
        <taxon>Eukaryota</taxon>
        <taxon>Viridiplantae</taxon>
        <taxon>Streptophyta</taxon>
        <taxon>Embryophyta</taxon>
        <taxon>Tracheophyta</taxon>
        <taxon>Spermatophyta</taxon>
        <taxon>Magnoliopsida</taxon>
        <taxon>eudicotyledons</taxon>
        <taxon>Gunneridae</taxon>
        <taxon>Pentapetalae</taxon>
        <taxon>rosids</taxon>
        <taxon>malvids</taxon>
        <taxon>Brassicales</taxon>
        <taxon>Brassicaceae</taxon>
        <taxon>Coluteocarpeae</taxon>
        <taxon>Microthlaspi</taxon>
    </lineage>
</organism>
<gene>
    <name evidence="2" type="ORF">MERR_LOCUS5131</name>
</gene>
<feature type="region of interest" description="Disordered" evidence="1">
    <location>
        <begin position="53"/>
        <end position="100"/>
    </location>
</feature>
<reference evidence="2" key="1">
    <citation type="submission" date="2020-01" db="EMBL/GenBank/DDBJ databases">
        <authorList>
            <person name="Mishra B."/>
        </authorList>
    </citation>
    <scope>NUCLEOTIDE SEQUENCE [LARGE SCALE GENOMIC DNA]</scope>
</reference>
<proteinExistence type="predicted"/>
<feature type="region of interest" description="Disordered" evidence="1">
    <location>
        <begin position="208"/>
        <end position="250"/>
    </location>
</feature>
<feature type="compositionally biased region" description="Basic residues" evidence="1">
    <location>
        <begin position="369"/>
        <end position="381"/>
    </location>
</feature>
<accession>A0A6D2HTG7</accession>
<sequence>MKAVPSTFHQCVKFLTPSRIFTLRGNQRMTRSCFLQERKIRTASSFMIIELPNQSSHPSEEPEPIPGNEITRPNAARHASNAREEDPPISPRKTNTESAWKSDLRLNMSIKKPKKLLDLFEMEQLENEPLRSYLDRFKNTLPDLDEIPGASQNSEAVLVQSLGNGLRYRSRFQEDFYLHPFSTLKDAFLRAEQYVRLEQDIPQRRFESKDLRLQLGNKRRSSSRHLDGSTPKAPGCHRKSSSRRDDMYISEDDTERNMKDHALANRHTSPQCAFSDQEIFKIIADIQKIPLTNRLSEVPQKKRVSLHLSFYDGRDDPKQWISSFMIAIKRQRYASPEEQSAHFCQAPGQLHRQLRRSGSRFSKATPPLRTRRPRLSQIRRR</sequence>
<keyword evidence="3" id="KW-1185">Reference proteome</keyword>
<evidence type="ECO:0000313" key="3">
    <source>
        <dbReference type="Proteomes" id="UP000467841"/>
    </source>
</evidence>
<evidence type="ECO:0008006" key="4">
    <source>
        <dbReference type="Google" id="ProtNLM"/>
    </source>
</evidence>
<evidence type="ECO:0000256" key="1">
    <source>
        <dbReference type="SAM" id="MobiDB-lite"/>
    </source>
</evidence>
<name>A0A6D2HTG7_9BRAS</name>
<dbReference type="Proteomes" id="UP000467841">
    <property type="component" value="Unassembled WGS sequence"/>
</dbReference>
<feature type="region of interest" description="Disordered" evidence="1">
    <location>
        <begin position="354"/>
        <end position="381"/>
    </location>
</feature>
<dbReference type="EMBL" id="CACVBM020000333">
    <property type="protein sequence ID" value="CAA7017896.1"/>
    <property type="molecule type" value="Genomic_DNA"/>
</dbReference>
<comment type="caution">
    <text evidence="2">The sequence shown here is derived from an EMBL/GenBank/DDBJ whole genome shotgun (WGS) entry which is preliminary data.</text>
</comment>
<protein>
    <recommendedName>
        <fullName evidence="4">Retrotransposon gag domain-containing protein</fullName>
    </recommendedName>
</protein>
<evidence type="ECO:0000313" key="2">
    <source>
        <dbReference type="EMBL" id="CAA7017896.1"/>
    </source>
</evidence>